<dbReference type="AlphaFoldDB" id="A0AAE0TSU5"/>
<dbReference type="Gene3D" id="1.10.238.10">
    <property type="entry name" value="EF-hand"/>
    <property type="match status" value="1"/>
</dbReference>
<feature type="compositionally biased region" description="Polar residues" evidence="1">
    <location>
        <begin position="600"/>
        <end position="612"/>
    </location>
</feature>
<feature type="compositionally biased region" description="Low complexity" evidence="1">
    <location>
        <begin position="54"/>
        <end position="68"/>
    </location>
</feature>
<feature type="compositionally biased region" description="Gly residues" evidence="1">
    <location>
        <begin position="137"/>
        <end position="146"/>
    </location>
</feature>
<dbReference type="EMBL" id="JAULSN010000002">
    <property type="protein sequence ID" value="KAK3379776.1"/>
    <property type="molecule type" value="Genomic_DNA"/>
</dbReference>
<dbReference type="SMART" id="SM00027">
    <property type="entry name" value="EH"/>
    <property type="match status" value="1"/>
</dbReference>
<proteinExistence type="predicted"/>
<dbReference type="CDD" id="cd00052">
    <property type="entry name" value="EH"/>
    <property type="match status" value="1"/>
</dbReference>
<feature type="region of interest" description="Disordered" evidence="1">
    <location>
        <begin position="684"/>
        <end position="712"/>
    </location>
</feature>
<reference evidence="3" key="1">
    <citation type="journal article" date="2023" name="Mol. Phylogenet. Evol.">
        <title>Genome-scale phylogeny and comparative genomics of the fungal order Sordariales.</title>
        <authorList>
            <person name="Hensen N."/>
            <person name="Bonometti L."/>
            <person name="Westerberg I."/>
            <person name="Brannstrom I.O."/>
            <person name="Guillou S."/>
            <person name="Cros-Aarteil S."/>
            <person name="Calhoun S."/>
            <person name="Haridas S."/>
            <person name="Kuo A."/>
            <person name="Mondo S."/>
            <person name="Pangilinan J."/>
            <person name="Riley R."/>
            <person name="LaButti K."/>
            <person name="Andreopoulos B."/>
            <person name="Lipzen A."/>
            <person name="Chen C."/>
            <person name="Yan M."/>
            <person name="Daum C."/>
            <person name="Ng V."/>
            <person name="Clum A."/>
            <person name="Steindorff A."/>
            <person name="Ohm R.A."/>
            <person name="Martin F."/>
            <person name="Silar P."/>
            <person name="Natvig D.O."/>
            <person name="Lalanne C."/>
            <person name="Gautier V."/>
            <person name="Ament-Velasquez S.L."/>
            <person name="Kruys A."/>
            <person name="Hutchinson M.I."/>
            <person name="Powell A.J."/>
            <person name="Barry K."/>
            <person name="Miller A.N."/>
            <person name="Grigoriev I.V."/>
            <person name="Debuchy R."/>
            <person name="Gladieux P."/>
            <person name="Hiltunen Thoren M."/>
            <person name="Johannesson H."/>
        </authorList>
    </citation>
    <scope>NUCLEOTIDE SEQUENCE</scope>
    <source>
        <strain evidence="3">CBS 958.72</strain>
    </source>
</reference>
<feature type="domain" description="EH" evidence="2">
    <location>
        <begin position="699"/>
        <end position="788"/>
    </location>
</feature>
<accession>A0AAE0TSU5</accession>
<feature type="compositionally biased region" description="Basic and acidic residues" evidence="1">
    <location>
        <begin position="331"/>
        <end position="345"/>
    </location>
</feature>
<reference evidence="3" key="2">
    <citation type="submission" date="2023-06" db="EMBL/GenBank/DDBJ databases">
        <authorList>
            <consortium name="Lawrence Berkeley National Laboratory"/>
            <person name="Haridas S."/>
            <person name="Hensen N."/>
            <person name="Bonometti L."/>
            <person name="Westerberg I."/>
            <person name="Brannstrom I.O."/>
            <person name="Guillou S."/>
            <person name="Cros-Aarteil S."/>
            <person name="Calhoun S."/>
            <person name="Kuo A."/>
            <person name="Mondo S."/>
            <person name="Pangilinan J."/>
            <person name="Riley R."/>
            <person name="Labutti K."/>
            <person name="Andreopoulos B."/>
            <person name="Lipzen A."/>
            <person name="Chen C."/>
            <person name="Yanf M."/>
            <person name="Daum C."/>
            <person name="Ng V."/>
            <person name="Clum A."/>
            <person name="Steindorff A."/>
            <person name="Ohm R."/>
            <person name="Martin F."/>
            <person name="Silar P."/>
            <person name="Natvig D."/>
            <person name="Lalanne C."/>
            <person name="Gautier V."/>
            <person name="Ament-Velasquez S.L."/>
            <person name="Kruys A."/>
            <person name="Hutchinson M.I."/>
            <person name="Powell A.J."/>
            <person name="Barry K."/>
            <person name="Miller A.N."/>
            <person name="Grigoriev I.V."/>
            <person name="Debuchy R."/>
            <person name="Gladieux P."/>
            <person name="Thoren M.H."/>
            <person name="Johannesson H."/>
        </authorList>
    </citation>
    <scope>NUCLEOTIDE SEQUENCE</scope>
    <source>
        <strain evidence="3">CBS 958.72</strain>
    </source>
</reference>
<dbReference type="InterPro" id="IPR000261">
    <property type="entry name" value="EH_dom"/>
</dbReference>
<feature type="compositionally biased region" description="Basic and acidic residues" evidence="1">
    <location>
        <begin position="454"/>
        <end position="464"/>
    </location>
</feature>
<evidence type="ECO:0000256" key="1">
    <source>
        <dbReference type="SAM" id="MobiDB-lite"/>
    </source>
</evidence>
<dbReference type="Pfam" id="PF12763">
    <property type="entry name" value="EH"/>
    <property type="match status" value="1"/>
</dbReference>
<evidence type="ECO:0000259" key="2">
    <source>
        <dbReference type="PROSITE" id="PS50031"/>
    </source>
</evidence>
<sequence length="801" mass="84949">MQAPGTPALPTPTPTSPNNAALAAALKGATVAFNAQRTAASNDKPSPRLPNPVAAAAATSNGALNAATHAARDHPISSPTGIGSGPGSGSGLGSALFGSGALGQEMSRHSTGTSVQTSHGSYSEPSLAVSRPSLHSGGSGSSGTIGRGDHKHASFIAATLAASRSGSPNPNPNPAFAQAPLTATQLHSRITRRPSLSPHSIAGGSSTASLDLTDTASIQPTTSLISLFESKGSTDPVKKMDPALALQQQAQPPYSKIRPPTPPRSRSPQADPSSETQQARPTPKPRQASLEMTEATHSRGLGLEGDTEAVMTPIQAQKLKAAQPRATITQRESHAGKQETSRPKESPPPGELPAMRSSTPTSPHNARRTTTELKSPRPIRVIKTPQLDPPALPARSSSIAVGKQAAPMVQVTPARPNSARSGGSEVVAAGRPSSQSSGSSDDTFVSASSTQSPPRRDSPVKDWEQLSPNPAPGKALSRIFPPNDSLHRRHSSSYSGPSPTTVTRRPTAPGTPSPGLALDSLTDAIVASHLASARLPVTAGPPQVPPPRRHGHGHGHGHRHDHGLGPPSPLLQLPKQRTADSLLGSHRTGNNRSPGRHNQHQQQRTGMLQTLRSPHPSLSDDEDARRHMHKHRKKPLGGKKHSHHEGSRRRWRDEVSVRERRRYEAVWASNRGLFLRPGFAYQHPDNWRTRGSSSEDAGDEPSQTDLSRARDGPEADLVVNVVVRDIWSRSRLPPDELAEVWDLVDRDSRGALGRQEFVVGMWLIDQRLRGRKIPARVTPSVWNSARDGAVVPVSPKRSSKK</sequence>
<feature type="compositionally biased region" description="Low complexity" evidence="1">
    <location>
        <begin position="161"/>
        <end position="180"/>
    </location>
</feature>
<organism evidence="3 4">
    <name type="scientific">Lasiosphaeria ovina</name>
    <dbReference type="NCBI Taxonomy" id="92902"/>
    <lineage>
        <taxon>Eukaryota</taxon>
        <taxon>Fungi</taxon>
        <taxon>Dikarya</taxon>
        <taxon>Ascomycota</taxon>
        <taxon>Pezizomycotina</taxon>
        <taxon>Sordariomycetes</taxon>
        <taxon>Sordariomycetidae</taxon>
        <taxon>Sordariales</taxon>
        <taxon>Lasiosphaeriaceae</taxon>
        <taxon>Lasiosphaeria</taxon>
    </lineage>
</organism>
<feature type="compositionally biased region" description="Basic residues" evidence="1">
    <location>
        <begin position="626"/>
        <end position="650"/>
    </location>
</feature>
<gene>
    <name evidence="3" type="ORF">B0T24DRAFT_612964</name>
</gene>
<feature type="region of interest" description="Disordered" evidence="1">
    <location>
        <begin position="36"/>
        <end position="214"/>
    </location>
</feature>
<feature type="compositionally biased region" description="Low complexity" evidence="1">
    <location>
        <begin position="433"/>
        <end position="449"/>
    </location>
</feature>
<feature type="region of interest" description="Disordered" evidence="1">
    <location>
        <begin position="227"/>
        <end position="520"/>
    </location>
</feature>
<feature type="compositionally biased region" description="Gly residues" evidence="1">
    <location>
        <begin position="82"/>
        <end position="92"/>
    </location>
</feature>
<dbReference type="InterPro" id="IPR011992">
    <property type="entry name" value="EF-hand-dom_pair"/>
</dbReference>
<dbReference type="Proteomes" id="UP001287356">
    <property type="component" value="Unassembled WGS sequence"/>
</dbReference>
<feature type="compositionally biased region" description="Low complexity" evidence="1">
    <location>
        <begin position="242"/>
        <end position="253"/>
    </location>
</feature>
<dbReference type="PROSITE" id="PS50031">
    <property type="entry name" value="EH"/>
    <property type="match status" value="1"/>
</dbReference>
<feature type="compositionally biased region" description="Polar residues" evidence="1">
    <location>
        <begin position="492"/>
        <end position="504"/>
    </location>
</feature>
<feature type="compositionally biased region" description="Polar residues" evidence="1">
    <location>
        <begin position="270"/>
        <end position="280"/>
    </location>
</feature>
<feature type="compositionally biased region" description="Polar residues" evidence="1">
    <location>
        <begin position="109"/>
        <end position="124"/>
    </location>
</feature>
<comment type="caution">
    <text evidence="3">The sequence shown here is derived from an EMBL/GenBank/DDBJ whole genome shotgun (WGS) entry which is preliminary data.</text>
</comment>
<keyword evidence="4" id="KW-1185">Reference proteome</keyword>
<dbReference type="SUPFAM" id="SSF47473">
    <property type="entry name" value="EF-hand"/>
    <property type="match status" value="1"/>
</dbReference>
<feature type="compositionally biased region" description="Polar residues" evidence="1">
    <location>
        <begin position="203"/>
        <end position="214"/>
    </location>
</feature>
<feature type="compositionally biased region" description="Low complexity" evidence="1">
    <location>
        <begin position="93"/>
        <end position="103"/>
    </location>
</feature>
<feature type="compositionally biased region" description="Basic residues" evidence="1">
    <location>
        <begin position="547"/>
        <end position="561"/>
    </location>
</feature>
<evidence type="ECO:0000313" key="4">
    <source>
        <dbReference type="Proteomes" id="UP001287356"/>
    </source>
</evidence>
<feature type="region of interest" description="Disordered" evidence="1">
    <location>
        <begin position="532"/>
        <end position="655"/>
    </location>
</feature>
<evidence type="ECO:0000313" key="3">
    <source>
        <dbReference type="EMBL" id="KAK3379776.1"/>
    </source>
</evidence>
<protein>
    <recommendedName>
        <fullName evidence="2">EH domain-containing protein</fullName>
    </recommendedName>
</protein>
<name>A0AAE0TSU5_9PEZI</name>
<feature type="compositionally biased region" description="Polar residues" evidence="1">
    <location>
        <begin position="689"/>
        <end position="706"/>
    </location>
</feature>